<gene>
    <name evidence="9" type="ORF">WICANDRAFT_25747</name>
</gene>
<keyword evidence="10" id="KW-1185">Reference proteome</keyword>
<evidence type="ECO:0000256" key="4">
    <source>
        <dbReference type="ARBA" id="ARBA00023128"/>
    </source>
</evidence>
<organism evidence="9 10">
    <name type="scientific">Wickerhamomyces anomalus (strain ATCC 58044 / CBS 1984 / NCYC 433 / NRRL Y-366-8)</name>
    <name type="common">Yeast</name>
    <name type="synonym">Hansenula anomala</name>
    <dbReference type="NCBI Taxonomy" id="683960"/>
    <lineage>
        <taxon>Eukaryota</taxon>
        <taxon>Fungi</taxon>
        <taxon>Dikarya</taxon>
        <taxon>Ascomycota</taxon>
        <taxon>Saccharomycotina</taxon>
        <taxon>Saccharomycetes</taxon>
        <taxon>Phaffomycetales</taxon>
        <taxon>Wickerhamomycetaceae</taxon>
        <taxon>Wickerhamomyces</taxon>
    </lineage>
</organism>
<evidence type="ECO:0000256" key="1">
    <source>
        <dbReference type="ARBA" id="ARBA00004173"/>
    </source>
</evidence>
<dbReference type="PANTHER" id="PTHR11205">
    <property type="entry name" value="RIBOSOMAL PROTEIN S7"/>
    <property type="match status" value="1"/>
</dbReference>
<dbReference type="AlphaFoldDB" id="A0A1E3P9S5"/>
<accession>A0A1E3P9S5</accession>
<dbReference type="Gene3D" id="1.10.455.10">
    <property type="entry name" value="Ribosomal protein S7 domain"/>
    <property type="match status" value="1"/>
</dbReference>
<keyword evidence="5" id="KW-0687">Ribonucleoprotein</keyword>
<evidence type="ECO:0000256" key="2">
    <source>
        <dbReference type="ARBA" id="ARBA00007151"/>
    </source>
</evidence>
<dbReference type="GO" id="GO:0003735">
    <property type="term" value="F:structural constituent of ribosome"/>
    <property type="evidence" value="ECO:0007669"/>
    <property type="project" value="EnsemblFungi"/>
</dbReference>
<dbReference type="InterPro" id="IPR047988">
    <property type="entry name" value="Ribosomal_uS7m_fungi"/>
</dbReference>
<dbReference type="FunFam" id="1.10.455.10:FF:000006">
    <property type="entry name" value="37S ribosomal protein S7, mitochondrial"/>
    <property type="match status" value="1"/>
</dbReference>
<keyword evidence="3" id="KW-0689">Ribosomal protein</keyword>
<dbReference type="InterPro" id="IPR036823">
    <property type="entry name" value="Ribosomal_uS7_dom_sf"/>
</dbReference>
<dbReference type="InterPro" id="IPR000235">
    <property type="entry name" value="Ribosomal_uS7"/>
</dbReference>
<feature type="domain" description="Small ribosomal subunit protein uS7" evidence="8">
    <location>
        <begin position="21"/>
        <end position="159"/>
    </location>
</feature>
<keyword evidence="4" id="KW-0496">Mitochondrion</keyword>
<sequence length="165" mass="18893">MEKFGIEPTPEQIAKAESLAEKPIPLKKDPIVDHCTNMIMKDGKKSRAQKVMGQALYIVRLQLRKDPVEVLREILEKMAPLMAIRTHKTRAAKSVVLPVPLTERQRHRTAFLWILEGAEKRRSPDLSVRLGEELIAAYEGKSSGYEKRLQIHKTAMLQRAYVKLK</sequence>
<reference evidence="9 10" key="1">
    <citation type="journal article" date="2016" name="Proc. Natl. Acad. Sci. U.S.A.">
        <title>Comparative genomics of biotechnologically important yeasts.</title>
        <authorList>
            <person name="Riley R."/>
            <person name="Haridas S."/>
            <person name="Wolfe K.H."/>
            <person name="Lopes M.R."/>
            <person name="Hittinger C.T."/>
            <person name="Goeker M."/>
            <person name="Salamov A.A."/>
            <person name="Wisecaver J.H."/>
            <person name="Long T.M."/>
            <person name="Calvey C.H."/>
            <person name="Aerts A.L."/>
            <person name="Barry K.W."/>
            <person name="Choi C."/>
            <person name="Clum A."/>
            <person name="Coughlan A.Y."/>
            <person name="Deshpande S."/>
            <person name="Douglass A.P."/>
            <person name="Hanson S.J."/>
            <person name="Klenk H.-P."/>
            <person name="LaButti K.M."/>
            <person name="Lapidus A."/>
            <person name="Lindquist E.A."/>
            <person name="Lipzen A.M."/>
            <person name="Meier-Kolthoff J.P."/>
            <person name="Ohm R.A."/>
            <person name="Otillar R.P."/>
            <person name="Pangilinan J.L."/>
            <person name="Peng Y."/>
            <person name="Rokas A."/>
            <person name="Rosa C.A."/>
            <person name="Scheuner C."/>
            <person name="Sibirny A.A."/>
            <person name="Slot J.C."/>
            <person name="Stielow J.B."/>
            <person name="Sun H."/>
            <person name="Kurtzman C.P."/>
            <person name="Blackwell M."/>
            <person name="Grigoriev I.V."/>
            <person name="Jeffries T.W."/>
        </authorList>
    </citation>
    <scope>NUCLEOTIDE SEQUENCE [LARGE SCALE GENOMIC DNA]</scope>
    <source>
        <strain evidence="10">ATCC 58044 / CBS 1984 / NCYC 433 / NRRL Y-366-8</strain>
    </source>
</reference>
<dbReference type="EMBL" id="KV454208">
    <property type="protein sequence ID" value="ODQ62166.1"/>
    <property type="molecule type" value="Genomic_DNA"/>
</dbReference>
<evidence type="ECO:0000256" key="7">
    <source>
        <dbReference type="ARBA" id="ARBA00039306"/>
    </source>
</evidence>
<dbReference type="STRING" id="683960.A0A1E3P9S5"/>
<dbReference type="CDD" id="cd14868">
    <property type="entry name" value="uS7_Mitochondria_Fungi"/>
    <property type="match status" value="1"/>
</dbReference>
<comment type="function">
    <text evidence="6">Component of the mitochondrial ribosome (mitoribosome), a dedicated translation machinery responsible for the synthesis of mitochondrial genome-encoded proteins, including at least some of the essential transmembrane subunits of the mitochondrial respiratory chain. The mitoribosomes are attached to the mitochondrial inner membrane and translation products are cotranslationally integrated into the membrane.</text>
</comment>
<comment type="similarity">
    <text evidence="2">Belongs to the universal ribosomal protein uS7 family.</text>
</comment>
<dbReference type="InterPro" id="IPR023798">
    <property type="entry name" value="Ribosomal_uS7_dom"/>
</dbReference>
<dbReference type="OrthoDB" id="9972728at2759"/>
<dbReference type="GO" id="GO:0006412">
    <property type="term" value="P:translation"/>
    <property type="evidence" value="ECO:0007669"/>
    <property type="project" value="InterPro"/>
</dbReference>
<evidence type="ECO:0000259" key="8">
    <source>
        <dbReference type="Pfam" id="PF00177"/>
    </source>
</evidence>
<comment type="subcellular location">
    <subcellularLocation>
        <location evidence="1">Mitochondrion</location>
    </subcellularLocation>
</comment>
<proteinExistence type="inferred from homology"/>
<dbReference type="PIRSF" id="PIRSF002122">
    <property type="entry name" value="RPS7p_RPS7a_RPS5e_RPS7o"/>
    <property type="match status" value="1"/>
</dbReference>
<dbReference type="RefSeq" id="XP_019041373.1">
    <property type="nucleotide sequence ID" value="XM_019181184.1"/>
</dbReference>
<evidence type="ECO:0000256" key="5">
    <source>
        <dbReference type="ARBA" id="ARBA00023274"/>
    </source>
</evidence>
<evidence type="ECO:0000313" key="10">
    <source>
        <dbReference type="Proteomes" id="UP000094112"/>
    </source>
</evidence>
<protein>
    <recommendedName>
        <fullName evidence="7">Small ribosomal subunit protein uS7m</fullName>
    </recommendedName>
</protein>
<dbReference type="GeneID" id="30198430"/>
<evidence type="ECO:0000256" key="3">
    <source>
        <dbReference type="ARBA" id="ARBA00022980"/>
    </source>
</evidence>
<dbReference type="Pfam" id="PF00177">
    <property type="entry name" value="Ribosomal_S7"/>
    <property type="match status" value="1"/>
</dbReference>
<dbReference type="Proteomes" id="UP000094112">
    <property type="component" value="Unassembled WGS sequence"/>
</dbReference>
<dbReference type="GO" id="GO:0005763">
    <property type="term" value="C:mitochondrial small ribosomal subunit"/>
    <property type="evidence" value="ECO:0007669"/>
    <property type="project" value="EnsemblFungi"/>
</dbReference>
<evidence type="ECO:0000313" key="9">
    <source>
        <dbReference type="EMBL" id="ODQ62166.1"/>
    </source>
</evidence>
<name>A0A1E3P9S5_WICAA</name>
<dbReference type="SUPFAM" id="SSF47973">
    <property type="entry name" value="Ribosomal protein S7"/>
    <property type="match status" value="1"/>
</dbReference>
<evidence type="ECO:0000256" key="6">
    <source>
        <dbReference type="ARBA" id="ARBA00037226"/>
    </source>
</evidence>